<feature type="transmembrane region" description="Helical" evidence="2">
    <location>
        <begin position="514"/>
        <end position="532"/>
    </location>
</feature>
<evidence type="ECO:0000259" key="3">
    <source>
        <dbReference type="PROSITE" id="PS50076"/>
    </source>
</evidence>
<name>A0AA97AM56_LEPBY</name>
<dbReference type="EMBL" id="CP130144">
    <property type="protein sequence ID" value="WNZ43852.1"/>
    <property type="molecule type" value="Genomic_DNA"/>
</dbReference>
<dbReference type="InterPro" id="IPR025344">
    <property type="entry name" value="CDP1-like_IMS"/>
</dbReference>
<feature type="compositionally biased region" description="Low complexity" evidence="1">
    <location>
        <begin position="453"/>
        <end position="463"/>
    </location>
</feature>
<dbReference type="PANTHER" id="PTHR33925:SF1">
    <property type="entry name" value="PROTEIN ACCUMULATION AND REPLICATION OF CHLOROPLASTS 6, CHLOROPLASTIC"/>
    <property type="match status" value="1"/>
</dbReference>
<dbReference type="Pfam" id="PF23468">
    <property type="entry name" value="ARC6"/>
    <property type="match status" value="1"/>
</dbReference>
<dbReference type="Gene3D" id="1.10.287.110">
    <property type="entry name" value="DnaJ domain"/>
    <property type="match status" value="1"/>
</dbReference>
<proteinExistence type="predicted"/>
<dbReference type="Pfam" id="PF25515">
    <property type="entry name" value="Arm_PDR"/>
    <property type="match status" value="1"/>
</dbReference>
<dbReference type="Pfam" id="PF13355">
    <property type="entry name" value="ARC6-like_IMS"/>
    <property type="match status" value="1"/>
</dbReference>
<gene>
    <name evidence="4" type="ORF">Q2T42_18595</name>
</gene>
<evidence type="ECO:0000256" key="2">
    <source>
        <dbReference type="SAM" id="Phobius"/>
    </source>
</evidence>
<keyword evidence="2" id="KW-0472">Membrane</keyword>
<evidence type="ECO:0000256" key="1">
    <source>
        <dbReference type="SAM" id="MobiDB-lite"/>
    </source>
</evidence>
<feature type="compositionally biased region" description="Basic and acidic residues" evidence="1">
    <location>
        <begin position="496"/>
        <end position="509"/>
    </location>
</feature>
<dbReference type="SMART" id="SM00271">
    <property type="entry name" value="DnaJ"/>
    <property type="match status" value="1"/>
</dbReference>
<dbReference type="InterPro" id="IPR001623">
    <property type="entry name" value="DnaJ_domain"/>
</dbReference>
<dbReference type="SUPFAM" id="SSF46565">
    <property type="entry name" value="Chaperone J-domain"/>
    <property type="match status" value="1"/>
</dbReference>
<keyword evidence="2" id="KW-1133">Transmembrane helix</keyword>
<dbReference type="AlphaFoldDB" id="A0AA97AM56"/>
<accession>A0AA97AM56</accession>
<organism evidence="4">
    <name type="scientific">Leptolyngbya boryana CZ1</name>
    <dbReference type="NCBI Taxonomy" id="3060204"/>
    <lineage>
        <taxon>Bacteria</taxon>
        <taxon>Bacillati</taxon>
        <taxon>Cyanobacteriota</taxon>
        <taxon>Cyanophyceae</taxon>
        <taxon>Leptolyngbyales</taxon>
        <taxon>Leptolyngbyaceae</taxon>
        <taxon>Leptolyngbya group</taxon>
        <taxon>Leptolyngbya</taxon>
    </lineage>
</organism>
<feature type="domain" description="J" evidence="3">
    <location>
        <begin position="6"/>
        <end position="70"/>
    </location>
</feature>
<dbReference type="RefSeq" id="WP_316426054.1">
    <property type="nucleotide sequence ID" value="NZ_CP130144.1"/>
</dbReference>
<dbReference type="CDD" id="cd06257">
    <property type="entry name" value="DnaJ"/>
    <property type="match status" value="1"/>
</dbReference>
<keyword evidence="2" id="KW-0812">Transmembrane</keyword>
<dbReference type="InterPro" id="IPR057137">
    <property type="entry name" value="CDP1-like_a_solenoid_2"/>
</dbReference>
<dbReference type="InterPro" id="IPR044685">
    <property type="entry name" value="CPD1-like"/>
</dbReference>
<dbReference type="PANTHER" id="PTHR33925">
    <property type="entry name" value="PLASTID DIVISION PROTEIN CDP1, CHLOROPLASTIC-RELATED"/>
    <property type="match status" value="1"/>
</dbReference>
<protein>
    <submittedName>
        <fullName evidence="4">IMS domain-containing protein</fullName>
    </submittedName>
</protein>
<evidence type="ECO:0000313" key="4">
    <source>
        <dbReference type="EMBL" id="WNZ43852.1"/>
    </source>
</evidence>
<dbReference type="InterPro" id="IPR036869">
    <property type="entry name" value="J_dom_sf"/>
</dbReference>
<reference evidence="4" key="1">
    <citation type="journal article" date="2023" name="Plants (Basel)">
        <title>Genomic Analysis of Leptolyngbya boryana CZ1 Reveals Efficient Carbon Fixation Modules.</title>
        <authorList>
            <person name="Bai X."/>
            <person name="Wang H."/>
            <person name="Cheng W."/>
            <person name="Wang J."/>
            <person name="Ma M."/>
            <person name="Hu H."/>
            <person name="Song Z."/>
            <person name="Ma H."/>
            <person name="Fan Y."/>
            <person name="Du C."/>
            <person name="Xu J."/>
        </authorList>
    </citation>
    <scope>NUCLEOTIDE SEQUENCE</scope>
    <source>
        <strain evidence="4">CZ1</strain>
    </source>
</reference>
<feature type="region of interest" description="Disordered" evidence="1">
    <location>
        <begin position="453"/>
        <end position="509"/>
    </location>
</feature>
<dbReference type="Pfam" id="PF00226">
    <property type="entry name" value="DnaJ"/>
    <property type="match status" value="1"/>
</dbReference>
<reference evidence="4" key="2">
    <citation type="submission" date="2023-07" db="EMBL/GenBank/DDBJ databases">
        <authorList>
            <person name="Bai X.-H."/>
            <person name="Wang H.-H."/>
            <person name="Wang J."/>
            <person name="Ma M.-Y."/>
            <person name="Hu H.-H."/>
            <person name="Song Z.-L."/>
            <person name="Ma H.-G."/>
            <person name="Fan Y."/>
            <person name="Du C.-Y."/>
            <person name="Xu J.-C."/>
        </authorList>
    </citation>
    <scope>NUCLEOTIDE SEQUENCE</scope>
    <source>
        <strain evidence="4">CZ1</strain>
    </source>
</reference>
<sequence>MRIPLDYYRILGLPMQATADQLKQAHRDRTLQLPRREYSEAAIATRRSLLDQAYAVLSDPEQRKQVDETLLSTQYESDSDAITIEIDDQQLIGGLLILQELGEYELVLKIGRPYLSSGTATIKDGRFGDPRIVLSDIVLTIALACLELGREQWQQGQYESAAEALETGQELLLREGLFAGVRGEIQSDLYKLRPYRILELLALPESEANDRQHGLRLLKDMLRERGGIDGTGNDQSGLSIDDFLRFIQQLRGYLSAEEQQALFEEESRRPSAVATYLAVYSLLARGFAEHQPALIRRAKGMLSRLGSRQDVHLEQSVCALLLGQTEEASRVLELSQEYEPLAFIRENSQGAPDLLPGLCLYSERWLQDEVFPHFRDLAKREALLKEYFADEQVQAYLEELPADGEVVADWSLGERGLHRELISSVSRNGRSRGQTFVTEENLGGYRSATATLTAETAPLPAAERSAKLGSSGGRTKPRSERPRNGRPRPAQARFQAPDHDEPTAPPRESRRSRWLLLLLGVALAMGLGFLMIRALRAILSPGAPAVDPLLVQLDQPIVNLKPAEQPVSLTGEMNVALAQTAIETWLNAKKAAMGSNHDPSKLTQVLAEPKLAEWQRASDEAKRENQHIEYDHAVKVDTVEVSPTDPTQAIAKATVTEVRKYFSPGQPAETQTDRDMTVSYTLVRQDNQWRIKTWQ</sequence>
<dbReference type="PROSITE" id="PS50076">
    <property type="entry name" value="DNAJ_2"/>
    <property type="match status" value="1"/>
</dbReference>
<dbReference type="InterPro" id="IPR058032">
    <property type="entry name" value="CDP1-like_a_solenoid_1"/>
</dbReference>